<reference evidence="1 2" key="1">
    <citation type="submission" date="2020-08" db="EMBL/GenBank/DDBJ databases">
        <title>Genomic Encyclopedia of Type Strains, Phase IV (KMG-V): Genome sequencing to study the core and pangenomes of soil and plant-associated prokaryotes.</title>
        <authorList>
            <person name="Whitman W."/>
        </authorList>
    </citation>
    <scope>NUCLEOTIDE SEQUENCE [LARGE SCALE GENOMIC DNA]</scope>
    <source>
        <strain evidence="1 2">SEMIA 4084</strain>
    </source>
</reference>
<sequence>MPDRFSSNIPSLTSPATHGFTVTPSDTIDLSEVTRAIYVGSGGALAVRLLSGQTVTFAGVSAGSILPLRADRVLATGTTAGSIVGLV</sequence>
<organism evidence="1 2">
    <name type="scientific">Rhizobium giardinii</name>
    <dbReference type="NCBI Taxonomy" id="56731"/>
    <lineage>
        <taxon>Bacteria</taxon>
        <taxon>Pseudomonadati</taxon>
        <taxon>Pseudomonadota</taxon>
        <taxon>Alphaproteobacteria</taxon>
        <taxon>Hyphomicrobiales</taxon>
        <taxon>Rhizobiaceae</taxon>
        <taxon>Rhizobium/Agrobacterium group</taxon>
        <taxon>Rhizobium</taxon>
    </lineage>
</organism>
<dbReference type="AlphaFoldDB" id="A0A7W8XC42"/>
<accession>A0A7W8XC42</accession>
<proteinExistence type="predicted"/>
<evidence type="ECO:0000313" key="2">
    <source>
        <dbReference type="Proteomes" id="UP000585507"/>
    </source>
</evidence>
<evidence type="ECO:0000313" key="1">
    <source>
        <dbReference type="EMBL" id="MBB5539357.1"/>
    </source>
</evidence>
<protein>
    <submittedName>
        <fullName evidence="1">Uncharacterized protein</fullName>
    </submittedName>
</protein>
<keyword evidence="2" id="KW-1185">Reference proteome</keyword>
<dbReference type="RefSeq" id="WP_018326609.1">
    <property type="nucleotide sequence ID" value="NZ_JACHBK010000019.1"/>
</dbReference>
<name>A0A7W8XC42_9HYPH</name>
<gene>
    <name evidence="1" type="ORF">GGD55_006104</name>
</gene>
<dbReference type="Proteomes" id="UP000585507">
    <property type="component" value="Unassembled WGS sequence"/>
</dbReference>
<dbReference type="EMBL" id="JACHBK010000019">
    <property type="protein sequence ID" value="MBB5539357.1"/>
    <property type="molecule type" value="Genomic_DNA"/>
</dbReference>
<comment type="caution">
    <text evidence="1">The sequence shown here is derived from an EMBL/GenBank/DDBJ whole genome shotgun (WGS) entry which is preliminary data.</text>
</comment>